<proteinExistence type="predicted"/>
<keyword evidence="3" id="KW-1185">Reference proteome</keyword>
<dbReference type="OrthoDB" id="8871309at2"/>
<dbReference type="SUPFAM" id="SSF53474">
    <property type="entry name" value="alpha/beta-Hydrolases"/>
    <property type="match status" value="1"/>
</dbReference>
<comment type="caution">
    <text evidence="2">The sequence shown here is derived from an EMBL/GenBank/DDBJ whole genome shotgun (WGS) entry which is preliminary data.</text>
</comment>
<dbReference type="AlphaFoldDB" id="A0A4R7IWR3"/>
<reference evidence="2 3" key="1">
    <citation type="submission" date="2019-03" db="EMBL/GenBank/DDBJ databases">
        <title>Genomic Encyclopedia of Archaeal and Bacterial Type Strains, Phase II (KMG-II): from individual species to whole genera.</title>
        <authorList>
            <person name="Goeker M."/>
        </authorList>
    </citation>
    <scope>NUCLEOTIDE SEQUENCE [LARGE SCALE GENOMIC DNA]</scope>
    <source>
        <strain evidence="2 3">DSM 24323</strain>
    </source>
</reference>
<dbReference type="InterPro" id="IPR029058">
    <property type="entry name" value="AB_hydrolase_fold"/>
</dbReference>
<sequence>MWVSMTDDSKLRRVVVRKTATVGGLRISYREERDPRPEQEPLLLIHGLGMSSAAFAELAPRLTEDFHILAIDLPGCGHSQTPPRAYGVPEMVDGIIAWLDQIGVDRVNLLGHSLGGQIVVRLAARYPERVRKAVVVSCPPDPAAPRAWQAALRLASDALMEPTQVIRQATFDYLRSTPRLMWQTWKKALRTGVEDAAHSVNAPTLVVRGTWDPVVTGPGARELSNLIPNSGLVEIERGTHGLPLQSPEKLAAAAVKFLKS</sequence>
<name>A0A4R7IWR3_9ACTN</name>
<dbReference type="GO" id="GO:0047372">
    <property type="term" value="F:monoacylglycerol lipase activity"/>
    <property type="evidence" value="ECO:0007669"/>
    <property type="project" value="TreeGrafter"/>
</dbReference>
<dbReference type="Pfam" id="PF00561">
    <property type="entry name" value="Abhydrolase_1"/>
    <property type="match status" value="1"/>
</dbReference>
<dbReference type="EMBL" id="SOAW01000004">
    <property type="protein sequence ID" value="TDT29070.1"/>
    <property type="molecule type" value="Genomic_DNA"/>
</dbReference>
<dbReference type="Gene3D" id="3.40.50.1820">
    <property type="entry name" value="alpha/beta hydrolase"/>
    <property type="match status" value="1"/>
</dbReference>
<protein>
    <submittedName>
        <fullName evidence="2">Pimeloyl-ACP methyl ester carboxylesterase</fullName>
    </submittedName>
</protein>
<dbReference type="GO" id="GO:0016020">
    <property type="term" value="C:membrane"/>
    <property type="evidence" value="ECO:0007669"/>
    <property type="project" value="TreeGrafter"/>
</dbReference>
<evidence type="ECO:0000313" key="3">
    <source>
        <dbReference type="Proteomes" id="UP000295371"/>
    </source>
</evidence>
<feature type="domain" description="AB hydrolase-1" evidence="1">
    <location>
        <begin position="41"/>
        <end position="149"/>
    </location>
</feature>
<dbReference type="InterPro" id="IPR050266">
    <property type="entry name" value="AB_hydrolase_sf"/>
</dbReference>
<dbReference type="PANTHER" id="PTHR43798:SF5">
    <property type="entry name" value="MONOACYLGLYCEROL LIPASE ABHD6"/>
    <property type="match status" value="1"/>
</dbReference>
<evidence type="ECO:0000259" key="1">
    <source>
        <dbReference type="Pfam" id="PF00561"/>
    </source>
</evidence>
<organism evidence="2 3">
    <name type="scientific">Naumannella halotolerans</name>
    <dbReference type="NCBI Taxonomy" id="993414"/>
    <lineage>
        <taxon>Bacteria</taxon>
        <taxon>Bacillati</taxon>
        <taxon>Actinomycetota</taxon>
        <taxon>Actinomycetes</taxon>
        <taxon>Propionibacteriales</taxon>
        <taxon>Propionibacteriaceae</taxon>
        <taxon>Naumannella</taxon>
    </lineage>
</organism>
<dbReference type="GO" id="GO:0046464">
    <property type="term" value="P:acylglycerol catabolic process"/>
    <property type="evidence" value="ECO:0007669"/>
    <property type="project" value="TreeGrafter"/>
</dbReference>
<dbReference type="Proteomes" id="UP000295371">
    <property type="component" value="Unassembled WGS sequence"/>
</dbReference>
<accession>A0A4R7IWR3</accession>
<evidence type="ECO:0000313" key="2">
    <source>
        <dbReference type="EMBL" id="TDT29070.1"/>
    </source>
</evidence>
<dbReference type="InterPro" id="IPR000073">
    <property type="entry name" value="AB_hydrolase_1"/>
</dbReference>
<gene>
    <name evidence="2" type="ORF">CLV29_3163</name>
</gene>
<dbReference type="PANTHER" id="PTHR43798">
    <property type="entry name" value="MONOACYLGLYCEROL LIPASE"/>
    <property type="match status" value="1"/>
</dbReference>
<dbReference type="PRINTS" id="PR00111">
    <property type="entry name" value="ABHYDROLASE"/>
</dbReference>